<sequence length="188" mass="21481">MPHYFAALLVVLLMGTVLGRVLLLKRSGIRAMHFGRLDKSDFAIPPVALFYFYTIFAVAFGWPVLTSERFFHSAAVAWIGVACCAIAIVILVLSLVSFGRSFRVGIDVDRPGGLVTSGIFAVSRNPIYVAFFLFMVGQLLVFPNWVPLVYLFAATWLFHRQVLREEDFMRQHYGQQFVDYCRRVRRYV</sequence>
<feature type="transmembrane region" description="Helical" evidence="5">
    <location>
        <begin position="6"/>
        <end position="23"/>
    </location>
</feature>
<keyword evidence="7" id="KW-1185">Reference proteome</keyword>
<dbReference type="RefSeq" id="WP_065157037.1">
    <property type="nucleotide sequence ID" value="NZ_LZLQ01000015.1"/>
</dbReference>
<name>A0A1A3NCA2_MYCAS</name>
<comment type="caution">
    <text evidence="6">The sequence shown here is derived from an EMBL/GenBank/DDBJ whole genome shotgun (WGS) entry which is preliminary data.</text>
</comment>
<accession>A0A1A3NCA2</accession>
<evidence type="ECO:0000256" key="5">
    <source>
        <dbReference type="SAM" id="Phobius"/>
    </source>
</evidence>
<evidence type="ECO:0000256" key="3">
    <source>
        <dbReference type="ARBA" id="ARBA00022989"/>
    </source>
</evidence>
<keyword evidence="6" id="KW-0808">Transferase</keyword>
<evidence type="ECO:0000256" key="2">
    <source>
        <dbReference type="ARBA" id="ARBA00022692"/>
    </source>
</evidence>
<dbReference type="GO" id="GO:0012505">
    <property type="term" value="C:endomembrane system"/>
    <property type="evidence" value="ECO:0007669"/>
    <property type="project" value="UniProtKB-SubCell"/>
</dbReference>
<dbReference type="EMBL" id="LZLQ01000015">
    <property type="protein sequence ID" value="OBK19406.1"/>
    <property type="molecule type" value="Genomic_DNA"/>
</dbReference>
<protein>
    <submittedName>
        <fullName evidence="6">Isoprenylcysteine carboxyl methyltransferase</fullName>
    </submittedName>
</protein>
<reference evidence="7" key="1">
    <citation type="submission" date="2016-06" db="EMBL/GenBank/DDBJ databases">
        <authorList>
            <person name="Sutton G."/>
            <person name="Brinkac L."/>
            <person name="Sanka R."/>
            <person name="Adams M."/>
            <person name="Lau E."/>
            <person name="Garcia-Basteiro A."/>
            <person name="Lopez-Varela E."/>
            <person name="Palencia S."/>
        </authorList>
    </citation>
    <scope>NUCLEOTIDE SEQUENCE [LARGE SCALE GENOMIC DNA]</scope>
    <source>
        <strain evidence="7">1245139.5</strain>
    </source>
</reference>
<evidence type="ECO:0000313" key="7">
    <source>
        <dbReference type="Proteomes" id="UP000093629"/>
    </source>
</evidence>
<dbReference type="GO" id="GO:0008168">
    <property type="term" value="F:methyltransferase activity"/>
    <property type="evidence" value="ECO:0007669"/>
    <property type="project" value="UniProtKB-KW"/>
</dbReference>
<keyword evidence="2 5" id="KW-0812">Transmembrane</keyword>
<keyword evidence="3 5" id="KW-1133">Transmembrane helix</keyword>
<dbReference type="AlphaFoldDB" id="A0A1A3NCA2"/>
<dbReference type="InterPro" id="IPR007318">
    <property type="entry name" value="Phopholipid_MeTrfase"/>
</dbReference>
<gene>
    <name evidence="6" type="ORF">A5636_18630</name>
</gene>
<dbReference type="Pfam" id="PF04191">
    <property type="entry name" value="PEMT"/>
    <property type="match status" value="1"/>
</dbReference>
<evidence type="ECO:0000313" key="6">
    <source>
        <dbReference type="EMBL" id="OBK19406.1"/>
    </source>
</evidence>
<dbReference type="PANTHER" id="PTHR12714">
    <property type="entry name" value="PROTEIN-S ISOPRENYLCYSTEINE O-METHYLTRANSFERASE"/>
    <property type="match status" value="1"/>
</dbReference>
<dbReference type="OrthoDB" id="941586at2"/>
<feature type="transmembrane region" description="Helical" evidence="5">
    <location>
        <begin position="70"/>
        <end position="93"/>
    </location>
</feature>
<keyword evidence="6" id="KW-0489">Methyltransferase</keyword>
<dbReference type="Gene3D" id="1.20.120.1630">
    <property type="match status" value="1"/>
</dbReference>
<proteinExistence type="predicted"/>
<comment type="subcellular location">
    <subcellularLocation>
        <location evidence="1">Endomembrane system</location>
        <topology evidence="1">Multi-pass membrane protein</topology>
    </subcellularLocation>
</comment>
<organism evidence="6 7">
    <name type="scientific">Mycobacterium asiaticum</name>
    <dbReference type="NCBI Taxonomy" id="1790"/>
    <lineage>
        <taxon>Bacteria</taxon>
        <taxon>Bacillati</taxon>
        <taxon>Actinomycetota</taxon>
        <taxon>Actinomycetes</taxon>
        <taxon>Mycobacteriales</taxon>
        <taxon>Mycobacteriaceae</taxon>
        <taxon>Mycobacterium</taxon>
    </lineage>
</organism>
<keyword evidence="4 5" id="KW-0472">Membrane</keyword>
<dbReference type="GO" id="GO:0032259">
    <property type="term" value="P:methylation"/>
    <property type="evidence" value="ECO:0007669"/>
    <property type="project" value="UniProtKB-KW"/>
</dbReference>
<feature type="transmembrane region" description="Helical" evidence="5">
    <location>
        <begin position="43"/>
        <end position="64"/>
    </location>
</feature>
<dbReference type="PANTHER" id="PTHR12714:SF9">
    <property type="entry name" value="PROTEIN-S-ISOPRENYLCYSTEINE O-METHYLTRANSFERASE"/>
    <property type="match status" value="1"/>
</dbReference>
<dbReference type="Proteomes" id="UP000093629">
    <property type="component" value="Unassembled WGS sequence"/>
</dbReference>
<evidence type="ECO:0000256" key="4">
    <source>
        <dbReference type="ARBA" id="ARBA00023136"/>
    </source>
</evidence>
<evidence type="ECO:0000256" key="1">
    <source>
        <dbReference type="ARBA" id="ARBA00004127"/>
    </source>
</evidence>